<evidence type="ECO:0000313" key="10">
    <source>
        <dbReference type="EMBL" id="KAK6930710.1"/>
    </source>
</evidence>
<dbReference type="EMBL" id="JBAMMX010000012">
    <property type="protein sequence ID" value="KAK6930710.1"/>
    <property type="molecule type" value="Genomic_DNA"/>
</dbReference>
<evidence type="ECO:0000256" key="5">
    <source>
        <dbReference type="ARBA" id="ARBA00023159"/>
    </source>
</evidence>
<evidence type="ECO:0000256" key="1">
    <source>
        <dbReference type="ARBA" id="ARBA00004123"/>
    </source>
</evidence>
<evidence type="ECO:0000256" key="8">
    <source>
        <dbReference type="ARBA" id="ARBA00024343"/>
    </source>
</evidence>
<dbReference type="GO" id="GO:0000976">
    <property type="term" value="F:transcription cis-regulatory region binding"/>
    <property type="evidence" value="ECO:0007669"/>
    <property type="project" value="UniProtKB-ARBA"/>
</dbReference>
<evidence type="ECO:0000256" key="3">
    <source>
        <dbReference type="ARBA" id="ARBA00023015"/>
    </source>
</evidence>
<dbReference type="InterPro" id="IPR051758">
    <property type="entry name" value="ERF/AP2-like"/>
</dbReference>
<dbReference type="InterPro" id="IPR001471">
    <property type="entry name" value="AP2/ERF_dom"/>
</dbReference>
<dbReference type="CDD" id="cd00018">
    <property type="entry name" value="AP2"/>
    <property type="match status" value="1"/>
</dbReference>
<dbReference type="Proteomes" id="UP001370490">
    <property type="component" value="Unassembled WGS sequence"/>
</dbReference>
<keyword evidence="3" id="KW-0805">Transcription regulation</keyword>
<comment type="caution">
    <text evidence="10">The sequence shown here is derived from an EMBL/GenBank/DDBJ whole genome shotgun (WGS) entry which is preliminary data.</text>
</comment>
<dbReference type="Pfam" id="PF00847">
    <property type="entry name" value="AP2"/>
    <property type="match status" value="1"/>
</dbReference>
<keyword evidence="11" id="KW-1185">Reference proteome</keyword>
<comment type="similarity">
    <text evidence="8">Belongs to the AP2/ERF transcription factor family. ERF subfamily.</text>
</comment>
<dbReference type="PRINTS" id="PR00367">
    <property type="entry name" value="ETHRSPELEMNT"/>
</dbReference>
<keyword evidence="2" id="KW-0936">Ethylene signaling pathway</keyword>
<dbReference type="InterPro" id="IPR016177">
    <property type="entry name" value="DNA-bd_dom_sf"/>
</dbReference>
<dbReference type="SUPFAM" id="SSF54171">
    <property type="entry name" value="DNA-binding domain"/>
    <property type="match status" value="1"/>
</dbReference>
<evidence type="ECO:0000256" key="7">
    <source>
        <dbReference type="ARBA" id="ARBA00023242"/>
    </source>
</evidence>
<keyword evidence="6" id="KW-0804">Transcription</keyword>
<accession>A0AAN8VAQ2</accession>
<organism evidence="10 11">
    <name type="scientific">Dillenia turbinata</name>
    <dbReference type="NCBI Taxonomy" id="194707"/>
    <lineage>
        <taxon>Eukaryota</taxon>
        <taxon>Viridiplantae</taxon>
        <taxon>Streptophyta</taxon>
        <taxon>Embryophyta</taxon>
        <taxon>Tracheophyta</taxon>
        <taxon>Spermatophyta</taxon>
        <taxon>Magnoliopsida</taxon>
        <taxon>eudicotyledons</taxon>
        <taxon>Gunneridae</taxon>
        <taxon>Pentapetalae</taxon>
        <taxon>Dilleniales</taxon>
        <taxon>Dilleniaceae</taxon>
        <taxon>Dillenia</taxon>
    </lineage>
</organism>
<evidence type="ECO:0000256" key="4">
    <source>
        <dbReference type="ARBA" id="ARBA00023125"/>
    </source>
</evidence>
<dbReference type="SMART" id="SM00380">
    <property type="entry name" value="AP2"/>
    <property type="match status" value="1"/>
</dbReference>
<keyword evidence="7" id="KW-0539">Nucleus</keyword>
<evidence type="ECO:0000259" key="9">
    <source>
        <dbReference type="PROSITE" id="PS51032"/>
    </source>
</evidence>
<dbReference type="PANTHER" id="PTHR31657:SF40">
    <property type="entry name" value="ETHYLENE-RESPONSIVE TRANSCRIPTION FACTOR ERF062"/>
    <property type="match status" value="1"/>
</dbReference>
<evidence type="ECO:0000256" key="2">
    <source>
        <dbReference type="ARBA" id="ARBA00022745"/>
    </source>
</evidence>
<comment type="subcellular location">
    <subcellularLocation>
        <location evidence="1">Nucleus</location>
    </subcellularLocation>
</comment>
<gene>
    <name evidence="10" type="ORF">RJ641_004804</name>
</gene>
<evidence type="ECO:0000256" key="6">
    <source>
        <dbReference type="ARBA" id="ARBA00023163"/>
    </source>
</evidence>
<sequence>MEKQLPYDHLHVMWSASDREDGQGFISSSSTPLASSCESSSVEEAKRDLIRGGLRHALPFVSGSNHAKSAKQQTFIPLNLLEAFPKLAHHEPTTQPNSPSSKFPNLSLFLEEPTMLDPKNHPKHDSTTLSATNPLFPMSQISQNHHQQGLNWLKMSQSLTKYPSKDFADYWLRNPKTQSMKFTGSHRRIHQNHHHQKAKMSPTKLFRGVRQRHWGKWVAEIRLPRNRTRVWLGTFNTAEEAALAYDTAAYKLRGEYAHLNFPDLKNQLKSNSINASMSALLEAKLQAVLQGTSSNKEVSTGSSLPTKKNVENLNDKELKIDAELVVGENKKNREVLASDVDGVQLSRMPSLDMDMIWDALLVSES</sequence>
<dbReference type="Gene3D" id="3.30.730.10">
    <property type="entry name" value="AP2/ERF domain"/>
    <property type="match status" value="1"/>
</dbReference>
<dbReference type="InterPro" id="IPR036955">
    <property type="entry name" value="AP2/ERF_dom_sf"/>
</dbReference>
<dbReference type="AlphaFoldDB" id="A0AAN8VAQ2"/>
<name>A0AAN8VAQ2_9MAGN</name>
<dbReference type="PANTHER" id="PTHR31657">
    <property type="entry name" value="ETHYLENE-RESPONSIVE TRANSCRIPTION FACTOR ERF061"/>
    <property type="match status" value="1"/>
</dbReference>
<dbReference type="GO" id="GO:0009873">
    <property type="term" value="P:ethylene-activated signaling pathway"/>
    <property type="evidence" value="ECO:0007669"/>
    <property type="project" value="UniProtKB-KW"/>
</dbReference>
<protein>
    <submittedName>
        <fullName evidence="10">AP2/ERF domain</fullName>
    </submittedName>
</protein>
<dbReference type="GO" id="GO:0003700">
    <property type="term" value="F:DNA-binding transcription factor activity"/>
    <property type="evidence" value="ECO:0007669"/>
    <property type="project" value="InterPro"/>
</dbReference>
<reference evidence="10 11" key="1">
    <citation type="submission" date="2023-12" db="EMBL/GenBank/DDBJ databases">
        <title>A high-quality genome assembly for Dillenia turbinata (Dilleniales).</title>
        <authorList>
            <person name="Chanderbali A."/>
        </authorList>
    </citation>
    <scope>NUCLEOTIDE SEQUENCE [LARGE SCALE GENOMIC DNA]</scope>
    <source>
        <strain evidence="10">LSX21</strain>
        <tissue evidence="10">Leaf</tissue>
    </source>
</reference>
<keyword evidence="4" id="KW-0238">DNA-binding</keyword>
<feature type="domain" description="AP2/ERF" evidence="9">
    <location>
        <begin position="205"/>
        <end position="262"/>
    </location>
</feature>
<proteinExistence type="inferred from homology"/>
<dbReference type="GO" id="GO:0005634">
    <property type="term" value="C:nucleus"/>
    <property type="evidence" value="ECO:0007669"/>
    <property type="project" value="UniProtKB-SubCell"/>
</dbReference>
<dbReference type="PROSITE" id="PS51032">
    <property type="entry name" value="AP2_ERF"/>
    <property type="match status" value="1"/>
</dbReference>
<dbReference type="FunFam" id="3.30.730.10:FF:000001">
    <property type="entry name" value="Ethylene-responsive transcription factor 2"/>
    <property type="match status" value="1"/>
</dbReference>
<keyword evidence="5" id="KW-0010">Activator</keyword>
<evidence type="ECO:0000313" key="11">
    <source>
        <dbReference type="Proteomes" id="UP001370490"/>
    </source>
</evidence>